<dbReference type="Pfam" id="PF00010">
    <property type="entry name" value="HLH"/>
    <property type="match status" value="1"/>
</dbReference>
<keyword evidence="8" id="KW-1185">Reference proteome</keyword>
<dbReference type="InterPro" id="IPR011598">
    <property type="entry name" value="bHLH_dom"/>
</dbReference>
<accession>A0ABR2RTS9</accession>
<dbReference type="Gene3D" id="4.10.280.10">
    <property type="entry name" value="Helix-loop-helix DNA-binding domain"/>
    <property type="match status" value="1"/>
</dbReference>
<evidence type="ECO:0000256" key="5">
    <source>
        <dbReference type="ARBA" id="ARBA00023242"/>
    </source>
</evidence>
<keyword evidence="3" id="KW-0238">DNA-binding</keyword>
<dbReference type="Proteomes" id="UP001396334">
    <property type="component" value="Unassembled WGS sequence"/>
</dbReference>
<comment type="caution">
    <text evidence="7">The sequence shown here is derived from an EMBL/GenBank/DDBJ whole genome shotgun (WGS) entry which is preliminary data.</text>
</comment>
<keyword evidence="4" id="KW-0804">Transcription</keyword>
<keyword evidence="5" id="KW-0539">Nucleus</keyword>
<dbReference type="InterPro" id="IPR015660">
    <property type="entry name" value="MASH1/Ascl1a-like"/>
</dbReference>
<feature type="domain" description="BHLH" evidence="6">
    <location>
        <begin position="136"/>
        <end position="188"/>
    </location>
</feature>
<dbReference type="SMART" id="SM00353">
    <property type="entry name" value="HLH"/>
    <property type="match status" value="1"/>
</dbReference>
<dbReference type="SUPFAM" id="SSF47459">
    <property type="entry name" value="HLH, helix-loop-helix DNA-binding domain"/>
    <property type="match status" value="1"/>
</dbReference>
<evidence type="ECO:0000313" key="7">
    <source>
        <dbReference type="EMBL" id="KAK9016274.1"/>
    </source>
</evidence>
<reference evidence="7 8" key="1">
    <citation type="journal article" date="2024" name="G3 (Bethesda)">
        <title>Genome assembly of Hibiscus sabdariffa L. provides insights into metabolisms of medicinal natural products.</title>
        <authorList>
            <person name="Kim T."/>
        </authorList>
    </citation>
    <scope>NUCLEOTIDE SEQUENCE [LARGE SCALE GENOMIC DNA]</scope>
    <source>
        <strain evidence="7">TK-2024</strain>
        <tissue evidence="7">Old leaves</tissue>
    </source>
</reference>
<evidence type="ECO:0000256" key="3">
    <source>
        <dbReference type="ARBA" id="ARBA00023125"/>
    </source>
</evidence>
<dbReference type="PROSITE" id="PS50888">
    <property type="entry name" value="BHLH"/>
    <property type="match status" value="1"/>
</dbReference>
<organism evidence="7 8">
    <name type="scientific">Hibiscus sabdariffa</name>
    <name type="common">roselle</name>
    <dbReference type="NCBI Taxonomy" id="183260"/>
    <lineage>
        <taxon>Eukaryota</taxon>
        <taxon>Viridiplantae</taxon>
        <taxon>Streptophyta</taxon>
        <taxon>Embryophyta</taxon>
        <taxon>Tracheophyta</taxon>
        <taxon>Spermatophyta</taxon>
        <taxon>Magnoliopsida</taxon>
        <taxon>eudicotyledons</taxon>
        <taxon>Gunneridae</taxon>
        <taxon>Pentapetalae</taxon>
        <taxon>rosids</taxon>
        <taxon>malvids</taxon>
        <taxon>Malvales</taxon>
        <taxon>Malvaceae</taxon>
        <taxon>Malvoideae</taxon>
        <taxon>Hibiscus</taxon>
    </lineage>
</organism>
<evidence type="ECO:0000313" key="8">
    <source>
        <dbReference type="Proteomes" id="UP001396334"/>
    </source>
</evidence>
<dbReference type="EMBL" id="JBBPBN010000020">
    <property type="protein sequence ID" value="KAK9016274.1"/>
    <property type="molecule type" value="Genomic_DNA"/>
</dbReference>
<comment type="subcellular location">
    <subcellularLocation>
        <location evidence="1">Nucleus</location>
    </subcellularLocation>
</comment>
<evidence type="ECO:0000256" key="2">
    <source>
        <dbReference type="ARBA" id="ARBA00023015"/>
    </source>
</evidence>
<sequence length="320" mass="36174">MKLRLRGTRVRLDGFRYRYKEAVDESDIMNGNFEESSVNLKERLASKAIETRGLILNARASKRKAYSGLVHGIHHMSNSRANAPIGHNQIGNDFVSTESLDDFHHFTLPGLPQLRLDGSPMFSGETGDNNNNPTVVKKLNHNASERDRRRKINSLYSTLRSLLPPSEQMRRLSIPTTVSRMLKYIPELEAQVEALVQKKEQVLSSISRQDADRQQQSKRKLLEGFKSEPPFTVSVSKVSETEIVIQISTLGASSRTPPLSTILLGLEDDGLFLTDASYFESFGGRVFYNFNFQVERTYNLEAVVAVLNEKLLSLFGRRKL</sequence>
<keyword evidence="2" id="KW-0805">Transcription regulation</keyword>
<gene>
    <name evidence="7" type="ORF">V6N11_078777</name>
</gene>
<dbReference type="PANTHER" id="PTHR13935">
    <property type="entry name" value="ACHAETE-SCUTE TRANSCRIPTION FACTOR-RELATED"/>
    <property type="match status" value="1"/>
</dbReference>
<name>A0ABR2RTS9_9ROSI</name>
<proteinExistence type="predicted"/>
<evidence type="ECO:0000256" key="4">
    <source>
        <dbReference type="ARBA" id="ARBA00023163"/>
    </source>
</evidence>
<evidence type="ECO:0000259" key="6">
    <source>
        <dbReference type="PROSITE" id="PS50888"/>
    </source>
</evidence>
<dbReference type="InterPro" id="IPR036638">
    <property type="entry name" value="HLH_DNA-bd_sf"/>
</dbReference>
<evidence type="ECO:0000256" key="1">
    <source>
        <dbReference type="ARBA" id="ARBA00004123"/>
    </source>
</evidence>
<dbReference type="PANTHER" id="PTHR13935:SF41">
    <property type="entry name" value="TRANSCRIPTION FACTOR ORG2-RELATED"/>
    <property type="match status" value="1"/>
</dbReference>
<protein>
    <recommendedName>
        <fullName evidence="6">BHLH domain-containing protein</fullName>
    </recommendedName>
</protein>
<dbReference type="CDD" id="cd18914">
    <property type="entry name" value="bHLH_AtORG2_like"/>
    <property type="match status" value="1"/>
</dbReference>